<name>A0A6A1W5G8_9ROSI</name>
<keyword evidence="2" id="KW-1185">Reference proteome</keyword>
<dbReference type="EMBL" id="RXIC02000021">
    <property type="protein sequence ID" value="KAB1220451.1"/>
    <property type="molecule type" value="Genomic_DNA"/>
</dbReference>
<accession>A0A6A1W5G8</accession>
<dbReference type="Proteomes" id="UP000516437">
    <property type="component" value="Chromosome 3"/>
</dbReference>
<evidence type="ECO:0000313" key="2">
    <source>
        <dbReference type="Proteomes" id="UP000516437"/>
    </source>
</evidence>
<organism evidence="1 2">
    <name type="scientific">Morella rubra</name>
    <name type="common">Chinese bayberry</name>
    <dbReference type="NCBI Taxonomy" id="262757"/>
    <lineage>
        <taxon>Eukaryota</taxon>
        <taxon>Viridiplantae</taxon>
        <taxon>Streptophyta</taxon>
        <taxon>Embryophyta</taxon>
        <taxon>Tracheophyta</taxon>
        <taxon>Spermatophyta</taxon>
        <taxon>Magnoliopsida</taxon>
        <taxon>eudicotyledons</taxon>
        <taxon>Gunneridae</taxon>
        <taxon>Pentapetalae</taxon>
        <taxon>rosids</taxon>
        <taxon>fabids</taxon>
        <taxon>Fagales</taxon>
        <taxon>Myricaceae</taxon>
        <taxon>Morella</taxon>
    </lineage>
</organism>
<evidence type="ECO:0000313" key="1">
    <source>
        <dbReference type="EMBL" id="KAB1220451.1"/>
    </source>
</evidence>
<gene>
    <name evidence="1" type="ORF">CJ030_MR3G009911</name>
</gene>
<protein>
    <submittedName>
        <fullName evidence="1">Uncharacterized protein</fullName>
    </submittedName>
</protein>
<sequence>MASYDITLRGVSVTFSADKIREFLGIARPESPSYPDQEIADCLMLSNRGPSGPPITDLSNIMKEADSFEVSGVPYGLLLTNLLDAAEVPSHVGEDRQKPSCPIYLETLRKSRSQLKWGKEQ</sequence>
<comment type="caution">
    <text evidence="1">The sequence shown here is derived from an EMBL/GenBank/DDBJ whole genome shotgun (WGS) entry which is preliminary data.</text>
</comment>
<dbReference type="AlphaFoldDB" id="A0A6A1W5G8"/>
<proteinExistence type="predicted"/>
<reference evidence="1 2" key="1">
    <citation type="journal article" date="2019" name="Plant Biotechnol. J.">
        <title>The red bayberry genome and genetic basis of sex determination.</title>
        <authorList>
            <person name="Jia H.M."/>
            <person name="Jia H.J."/>
            <person name="Cai Q.L."/>
            <person name="Wang Y."/>
            <person name="Zhao H.B."/>
            <person name="Yang W.F."/>
            <person name="Wang G.Y."/>
            <person name="Li Y.H."/>
            <person name="Zhan D.L."/>
            <person name="Shen Y.T."/>
            <person name="Niu Q.F."/>
            <person name="Chang L."/>
            <person name="Qiu J."/>
            <person name="Zhao L."/>
            <person name="Xie H.B."/>
            <person name="Fu W.Y."/>
            <person name="Jin J."/>
            <person name="Li X.W."/>
            <person name="Jiao Y."/>
            <person name="Zhou C.C."/>
            <person name="Tu T."/>
            <person name="Chai C.Y."/>
            <person name="Gao J.L."/>
            <person name="Fan L.J."/>
            <person name="van de Weg E."/>
            <person name="Wang J.Y."/>
            <person name="Gao Z.S."/>
        </authorList>
    </citation>
    <scope>NUCLEOTIDE SEQUENCE [LARGE SCALE GENOMIC DNA]</scope>
    <source>
        <tissue evidence="1">Leaves</tissue>
    </source>
</reference>
<dbReference type="OrthoDB" id="1714944at2759"/>